<accession>A0AAN8XHE1</accession>
<dbReference type="GO" id="GO:0003677">
    <property type="term" value="F:DNA binding"/>
    <property type="evidence" value="ECO:0007669"/>
    <property type="project" value="InterPro"/>
</dbReference>
<gene>
    <name evidence="5" type="ORF">SK128_027709</name>
</gene>
<proteinExistence type="predicted"/>
<feature type="region of interest" description="Disordered" evidence="2">
    <location>
        <begin position="140"/>
        <end position="167"/>
    </location>
</feature>
<dbReference type="PANTHER" id="PTHR12243:SF60">
    <property type="entry name" value="SI:CH211-15D5.12-RELATED"/>
    <property type="match status" value="1"/>
</dbReference>
<dbReference type="Pfam" id="PF10545">
    <property type="entry name" value="MADF_DNA_bdg"/>
    <property type="match status" value="1"/>
</dbReference>
<organism evidence="5 6">
    <name type="scientific">Halocaridina rubra</name>
    <name type="common">Hawaiian red shrimp</name>
    <dbReference type="NCBI Taxonomy" id="373956"/>
    <lineage>
        <taxon>Eukaryota</taxon>
        <taxon>Metazoa</taxon>
        <taxon>Ecdysozoa</taxon>
        <taxon>Arthropoda</taxon>
        <taxon>Crustacea</taxon>
        <taxon>Multicrustacea</taxon>
        <taxon>Malacostraca</taxon>
        <taxon>Eumalacostraca</taxon>
        <taxon>Eucarida</taxon>
        <taxon>Decapoda</taxon>
        <taxon>Pleocyemata</taxon>
        <taxon>Caridea</taxon>
        <taxon>Atyoidea</taxon>
        <taxon>Atyidae</taxon>
        <taxon>Halocaridina</taxon>
    </lineage>
</organism>
<feature type="domain" description="MADF" evidence="3">
    <location>
        <begin position="12"/>
        <end position="101"/>
    </location>
</feature>
<keyword evidence="6" id="KW-1185">Reference proteome</keyword>
<dbReference type="InterPro" id="IPR006578">
    <property type="entry name" value="MADF-dom"/>
</dbReference>
<keyword evidence="1" id="KW-0539">Nucleus</keyword>
<evidence type="ECO:0000256" key="1">
    <source>
        <dbReference type="PROSITE-ProRule" id="PRU00371"/>
    </source>
</evidence>
<evidence type="ECO:0000259" key="4">
    <source>
        <dbReference type="PROSITE" id="PS51031"/>
    </source>
</evidence>
<evidence type="ECO:0008006" key="7">
    <source>
        <dbReference type="Google" id="ProtNLM"/>
    </source>
</evidence>
<dbReference type="InterPro" id="IPR004210">
    <property type="entry name" value="BESS_motif"/>
</dbReference>
<dbReference type="InterPro" id="IPR039353">
    <property type="entry name" value="TF_Adf1"/>
</dbReference>
<evidence type="ECO:0000256" key="2">
    <source>
        <dbReference type="SAM" id="MobiDB-lite"/>
    </source>
</evidence>
<protein>
    <recommendedName>
        <fullName evidence="7">MADF domain-containing protein</fullName>
    </recommendedName>
</protein>
<evidence type="ECO:0000313" key="5">
    <source>
        <dbReference type="EMBL" id="KAK7078304.1"/>
    </source>
</evidence>
<dbReference type="GO" id="GO:0005634">
    <property type="term" value="C:nucleus"/>
    <property type="evidence" value="ECO:0007669"/>
    <property type="project" value="UniProtKB-SubCell"/>
</dbReference>
<dbReference type="GO" id="GO:0005667">
    <property type="term" value="C:transcription regulator complex"/>
    <property type="evidence" value="ECO:0007669"/>
    <property type="project" value="TreeGrafter"/>
</dbReference>
<dbReference type="AlphaFoldDB" id="A0AAN8XHE1"/>
<evidence type="ECO:0000259" key="3">
    <source>
        <dbReference type="PROSITE" id="PS51029"/>
    </source>
</evidence>
<dbReference type="GO" id="GO:0006357">
    <property type="term" value="P:regulation of transcription by RNA polymerase II"/>
    <property type="evidence" value="ECO:0007669"/>
    <property type="project" value="TreeGrafter"/>
</dbReference>
<feature type="domain" description="BESS" evidence="4">
    <location>
        <begin position="192"/>
        <end position="231"/>
    </location>
</feature>
<dbReference type="PROSITE" id="PS51029">
    <property type="entry name" value="MADF"/>
    <property type="match status" value="1"/>
</dbReference>
<dbReference type="Pfam" id="PF02944">
    <property type="entry name" value="BESS"/>
    <property type="match status" value="1"/>
</dbReference>
<dbReference type="PROSITE" id="PS51031">
    <property type="entry name" value="BESS"/>
    <property type="match status" value="1"/>
</dbReference>
<comment type="subcellular location">
    <subcellularLocation>
        <location evidence="1">Nucleus</location>
    </subcellularLocation>
</comment>
<evidence type="ECO:0000313" key="6">
    <source>
        <dbReference type="Proteomes" id="UP001381693"/>
    </source>
</evidence>
<dbReference type="SMART" id="SM00595">
    <property type="entry name" value="MADF"/>
    <property type="match status" value="1"/>
</dbReference>
<dbReference type="Proteomes" id="UP001381693">
    <property type="component" value="Unassembled WGS sequence"/>
</dbReference>
<dbReference type="PANTHER" id="PTHR12243">
    <property type="entry name" value="MADF DOMAIN TRANSCRIPTION FACTOR"/>
    <property type="match status" value="1"/>
</dbReference>
<reference evidence="5 6" key="1">
    <citation type="submission" date="2023-11" db="EMBL/GenBank/DDBJ databases">
        <title>Halocaridina rubra genome assembly.</title>
        <authorList>
            <person name="Smith C."/>
        </authorList>
    </citation>
    <scope>NUCLEOTIDE SEQUENCE [LARGE SCALE GENOMIC DNA]</scope>
    <source>
        <strain evidence="5">EP-1</strain>
        <tissue evidence="5">Whole</tissue>
    </source>
</reference>
<dbReference type="EMBL" id="JAXCGZ010007898">
    <property type="protein sequence ID" value="KAK7078304.1"/>
    <property type="molecule type" value="Genomic_DNA"/>
</dbReference>
<comment type="caution">
    <text evidence="5">The sequence shown here is derived from an EMBL/GenBank/DDBJ whole genome shotgun (WGS) entry which is preliminary data.</text>
</comment>
<name>A0AAN8XHE1_HALRR</name>
<sequence length="267" mass="30375">MPLPDDEPFNIAFVQAVEQYRCLYDTTSPQYISRDEQDKAWICLAETFSSTGAECKMRWKHLRGGLTRYIKKRQEKSGPAAKSVKQFYLWDVMQFVLPFLKSRVQIGTLSHSYPIDDNDDPVDLEDEMVDHEPEIICETSEEGPETTRTTENGPSHPGFAISTRRGKKRAADNPFERAVADFISKKSREESGNPDLQFFKSILPDVAGFSALQKRRFKVKVIQLIDDISNEEPASQSVSVDSAYSGSTDYSYQQHQNMSHVDVKFAI</sequence>